<dbReference type="GO" id="GO:0003700">
    <property type="term" value="F:DNA-binding transcription factor activity"/>
    <property type="evidence" value="ECO:0007669"/>
    <property type="project" value="InterPro"/>
</dbReference>
<dbReference type="InterPro" id="IPR009057">
    <property type="entry name" value="Homeodomain-like_sf"/>
</dbReference>
<dbReference type="KEGG" id="snan:I6N98_08980"/>
<dbReference type="EMBL" id="CP066167">
    <property type="protein sequence ID" value="QQD19945.1"/>
    <property type="molecule type" value="Genomic_DNA"/>
</dbReference>
<feature type="domain" description="HTH araC/xylS-type" evidence="3">
    <location>
        <begin position="1"/>
        <end position="36"/>
    </location>
</feature>
<dbReference type="SUPFAM" id="SSF46689">
    <property type="entry name" value="Homeodomain-like"/>
    <property type="match status" value="1"/>
</dbReference>
<name>A0A7T4R3S0_9GAMM</name>
<keyword evidence="1" id="KW-0805">Transcription regulation</keyword>
<dbReference type="Proteomes" id="UP000596063">
    <property type="component" value="Chromosome"/>
</dbReference>
<gene>
    <name evidence="4" type="ORF">I6N98_08980</name>
</gene>
<evidence type="ECO:0000259" key="3">
    <source>
        <dbReference type="PROSITE" id="PS01124"/>
    </source>
</evidence>
<dbReference type="PROSITE" id="PS01124">
    <property type="entry name" value="HTH_ARAC_FAMILY_2"/>
    <property type="match status" value="1"/>
</dbReference>
<evidence type="ECO:0000256" key="1">
    <source>
        <dbReference type="ARBA" id="ARBA00023015"/>
    </source>
</evidence>
<dbReference type="AlphaFoldDB" id="A0A7T4R3S0"/>
<evidence type="ECO:0000256" key="2">
    <source>
        <dbReference type="ARBA" id="ARBA00023163"/>
    </source>
</evidence>
<organism evidence="4 5">
    <name type="scientific">Spongiibacter nanhainus</name>
    <dbReference type="NCBI Taxonomy" id="2794344"/>
    <lineage>
        <taxon>Bacteria</taxon>
        <taxon>Pseudomonadati</taxon>
        <taxon>Pseudomonadota</taxon>
        <taxon>Gammaproteobacteria</taxon>
        <taxon>Cellvibrionales</taxon>
        <taxon>Spongiibacteraceae</taxon>
        <taxon>Spongiibacter</taxon>
    </lineage>
</organism>
<evidence type="ECO:0000313" key="4">
    <source>
        <dbReference type="EMBL" id="QQD19945.1"/>
    </source>
</evidence>
<dbReference type="InterPro" id="IPR018060">
    <property type="entry name" value="HTH_AraC"/>
</dbReference>
<proteinExistence type="predicted"/>
<reference evidence="4 5" key="1">
    <citation type="submission" date="2020-12" db="EMBL/GenBank/DDBJ databases">
        <authorList>
            <person name="Shan Y."/>
        </authorList>
    </citation>
    <scope>NUCLEOTIDE SEQUENCE [LARGE SCALE GENOMIC DNA]</scope>
    <source>
        <strain evidence="5">csc3.9</strain>
    </source>
</reference>
<keyword evidence="2" id="KW-0804">Transcription</keyword>
<keyword evidence="5" id="KW-1185">Reference proteome</keyword>
<accession>A0A7T4R3S0</accession>
<dbReference type="GO" id="GO:0043565">
    <property type="term" value="F:sequence-specific DNA binding"/>
    <property type="evidence" value="ECO:0007669"/>
    <property type="project" value="InterPro"/>
</dbReference>
<protein>
    <recommendedName>
        <fullName evidence="3">HTH araC/xylS-type domain-containing protein</fullName>
    </recommendedName>
</protein>
<sequence>MSIEAIAALMNYHDGANFRRACKRWFGRPPEQIRRSGRA</sequence>
<dbReference type="Gene3D" id="1.10.10.60">
    <property type="entry name" value="Homeodomain-like"/>
    <property type="match status" value="1"/>
</dbReference>
<evidence type="ECO:0000313" key="5">
    <source>
        <dbReference type="Proteomes" id="UP000596063"/>
    </source>
</evidence>